<dbReference type="PANTHER" id="PTHR13318">
    <property type="entry name" value="PARTNER OF PAIRED, ISOFORM B-RELATED"/>
    <property type="match status" value="1"/>
</dbReference>
<dbReference type="Gene3D" id="3.80.10.10">
    <property type="entry name" value="Ribonuclease Inhibitor"/>
    <property type="match status" value="1"/>
</dbReference>
<gene>
    <name evidence="1" type="ORF">Nepgr_012597</name>
</gene>
<sequence length="265" mass="29005">MYILSFVFSKTAAHPAVARCLRPCQFALACANFCVLNASYCPNISLKPVRLHMLTVLKLENCEGITFASVAAISHSYMLESGSLSWKLVLRRQESLTALALQSHHLKEVDLSDCESLVNSICEVFGDGGGCPILKSLFLDNCKFLTAVGLCTTSLVSLSLAGCRAITFLELTCPYLEVVHLDGCDHIERTLFCPVDLQSLNIGICPKLNFLRIEAPHLVLLELKGCGVLSKASFNYPLLACSDASFCRSCFIFGILLIIVFRSCH</sequence>
<dbReference type="EMBL" id="BSYO01000010">
    <property type="protein sequence ID" value="GMH10756.1"/>
    <property type="molecule type" value="Genomic_DNA"/>
</dbReference>
<proteinExistence type="predicted"/>
<evidence type="ECO:0000313" key="1">
    <source>
        <dbReference type="EMBL" id="GMH10756.1"/>
    </source>
</evidence>
<dbReference type="InterPro" id="IPR001611">
    <property type="entry name" value="Leu-rich_rpt"/>
</dbReference>
<reference evidence="1" key="1">
    <citation type="submission" date="2023-05" db="EMBL/GenBank/DDBJ databases">
        <title>Nepenthes gracilis genome sequencing.</title>
        <authorList>
            <person name="Fukushima K."/>
        </authorList>
    </citation>
    <scope>NUCLEOTIDE SEQUENCE</scope>
    <source>
        <strain evidence="1">SING2019-196</strain>
    </source>
</reference>
<name>A0AAD3XNH9_NEPGR</name>
<dbReference type="GO" id="GO:0019005">
    <property type="term" value="C:SCF ubiquitin ligase complex"/>
    <property type="evidence" value="ECO:0007669"/>
    <property type="project" value="TreeGrafter"/>
</dbReference>
<keyword evidence="2" id="KW-1185">Reference proteome</keyword>
<dbReference type="InterPro" id="IPR032675">
    <property type="entry name" value="LRR_dom_sf"/>
</dbReference>
<evidence type="ECO:0000313" key="2">
    <source>
        <dbReference type="Proteomes" id="UP001279734"/>
    </source>
</evidence>
<dbReference type="Pfam" id="PF13516">
    <property type="entry name" value="LRR_6"/>
    <property type="match status" value="1"/>
</dbReference>
<dbReference type="SUPFAM" id="SSF52058">
    <property type="entry name" value="L domain-like"/>
    <property type="match status" value="1"/>
</dbReference>
<protein>
    <submittedName>
        <fullName evidence="1">Uncharacterized protein</fullName>
    </submittedName>
</protein>
<dbReference type="AlphaFoldDB" id="A0AAD3XNH9"/>
<comment type="caution">
    <text evidence="1">The sequence shown here is derived from an EMBL/GenBank/DDBJ whole genome shotgun (WGS) entry which is preliminary data.</text>
</comment>
<accession>A0AAD3XNH9</accession>
<dbReference type="GO" id="GO:0031146">
    <property type="term" value="P:SCF-dependent proteasomal ubiquitin-dependent protein catabolic process"/>
    <property type="evidence" value="ECO:0007669"/>
    <property type="project" value="TreeGrafter"/>
</dbReference>
<dbReference type="Proteomes" id="UP001279734">
    <property type="component" value="Unassembled WGS sequence"/>
</dbReference>
<organism evidence="1 2">
    <name type="scientific">Nepenthes gracilis</name>
    <name type="common">Slender pitcher plant</name>
    <dbReference type="NCBI Taxonomy" id="150966"/>
    <lineage>
        <taxon>Eukaryota</taxon>
        <taxon>Viridiplantae</taxon>
        <taxon>Streptophyta</taxon>
        <taxon>Embryophyta</taxon>
        <taxon>Tracheophyta</taxon>
        <taxon>Spermatophyta</taxon>
        <taxon>Magnoliopsida</taxon>
        <taxon>eudicotyledons</taxon>
        <taxon>Gunneridae</taxon>
        <taxon>Pentapetalae</taxon>
        <taxon>Caryophyllales</taxon>
        <taxon>Nepenthaceae</taxon>
        <taxon>Nepenthes</taxon>
    </lineage>
</organism>